<dbReference type="EMBL" id="JBHSWH010000001">
    <property type="protein sequence ID" value="MFC6704370.1"/>
    <property type="molecule type" value="Genomic_DNA"/>
</dbReference>
<evidence type="ECO:0000256" key="4">
    <source>
        <dbReference type="ARBA" id="ARBA00022917"/>
    </source>
</evidence>
<reference evidence="10" key="1">
    <citation type="journal article" date="2019" name="Int. J. Syst. Evol. Microbiol.">
        <title>The Global Catalogue of Microorganisms (GCM) 10K type strain sequencing project: providing services to taxonomists for standard genome sequencing and annotation.</title>
        <authorList>
            <consortium name="The Broad Institute Genomics Platform"/>
            <consortium name="The Broad Institute Genome Sequencing Center for Infectious Disease"/>
            <person name="Wu L."/>
            <person name="Ma J."/>
        </authorList>
    </citation>
    <scope>NUCLEOTIDE SEQUENCE [LARGE SCALE GENOMIC DNA]</scope>
    <source>
        <strain evidence="10">CCUG 58127</strain>
    </source>
</reference>
<keyword evidence="5" id="KW-0342">GTP-binding</keyword>
<dbReference type="InterPro" id="IPR057335">
    <property type="entry name" value="Beta-barrel_SelB"/>
</dbReference>
<dbReference type="InterPro" id="IPR027417">
    <property type="entry name" value="P-loop_NTPase"/>
</dbReference>
<keyword evidence="3" id="KW-0963">Cytoplasm</keyword>
<dbReference type="Gene3D" id="3.40.50.300">
    <property type="entry name" value="P-loop containing nucleotide triphosphate hydrolases"/>
    <property type="match status" value="1"/>
</dbReference>
<accession>A0ABW2AC82</accession>
<dbReference type="GO" id="GO:0003746">
    <property type="term" value="F:translation elongation factor activity"/>
    <property type="evidence" value="ECO:0007669"/>
    <property type="project" value="UniProtKB-KW"/>
</dbReference>
<dbReference type="PROSITE" id="PS51722">
    <property type="entry name" value="G_TR_2"/>
    <property type="match status" value="1"/>
</dbReference>
<dbReference type="Pfam" id="PF25461">
    <property type="entry name" value="Beta-barrel_SelB"/>
    <property type="match status" value="1"/>
</dbReference>
<dbReference type="SUPFAM" id="SSF46785">
    <property type="entry name" value="Winged helix' DNA-binding domain"/>
    <property type="match status" value="1"/>
</dbReference>
<dbReference type="InterPro" id="IPR015191">
    <property type="entry name" value="SelB_WHD4"/>
</dbReference>
<proteinExistence type="predicted"/>
<dbReference type="InterPro" id="IPR009000">
    <property type="entry name" value="Transl_B-barrel_sf"/>
</dbReference>
<evidence type="ECO:0000256" key="7">
    <source>
        <dbReference type="ARBA" id="ARBA00031615"/>
    </source>
</evidence>
<protein>
    <recommendedName>
        <fullName evidence="2">Selenocysteine-specific elongation factor</fullName>
    </recommendedName>
    <alternativeName>
        <fullName evidence="7">SelB translation factor</fullName>
    </alternativeName>
</protein>
<evidence type="ECO:0000256" key="6">
    <source>
        <dbReference type="ARBA" id="ARBA00025526"/>
    </source>
</evidence>
<dbReference type="InterPro" id="IPR036388">
    <property type="entry name" value="WH-like_DNA-bd_sf"/>
</dbReference>
<dbReference type="Pfam" id="PF00009">
    <property type="entry name" value="GTP_EFTU"/>
    <property type="match status" value="1"/>
</dbReference>
<dbReference type="Pfam" id="PF03144">
    <property type="entry name" value="GTP_EFTU_D2"/>
    <property type="match status" value="1"/>
</dbReference>
<dbReference type="InterPro" id="IPR000795">
    <property type="entry name" value="T_Tr_GTP-bd_dom"/>
</dbReference>
<dbReference type="InterPro" id="IPR004161">
    <property type="entry name" value="EFTu-like_2"/>
</dbReference>
<dbReference type="CDD" id="cd04171">
    <property type="entry name" value="SelB"/>
    <property type="match status" value="1"/>
</dbReference>
<dbReference type="Proteomes" id="UP001596298">
    <property type="component" value="Unassembled WGS sequence"/>
</dbReference>
<evidence type="ECO:0000256" key="3">
    <source>
        <dbReference type="ARBA" id="ARBA00022490"/>
    </source>
</evidence>
<dbReference type="InterPro" id="IPR004535">
    <property type="entry name" value="Transl_elong_SelB"/>
</dbReference>
<keyword evidence="4" id="KW-0648">Protein biosynthesis</keyword>
<dbReference type="Pfam" id="PF09107">
    <property type="entry name" value="WHD_3rd_SelB"/>
    <property type="match status" value="1"/>
</dbReference>
<dbReference type="InterPro" id="IPR036390">
    <property type="entry name" value="WH_DNA-bd_sf"/>
</dbReference>
<dbReference type="RefSeq" id="WP_382398533.1">
    <property type="nucleotide sequence ID" value="NZ_JBHSWH010000001.1"/>
</dbReference>
<comment type="caution">
    <text evidence="9">The sequence shown here is derived from an EMBL/GenBank/DDBJ whole genome shotgun (WGS) entry which is preliminary data.</text>
</comment>
<gene>
    <name evidence="9" type="primary">selB</name>
    <name evidence="9" type="ORF">ACFQDH_03555</name>
</gene>
<comment type="subcellular location">
    <subcellularLocation>
        <location evidence="1">Cytoplasm</location>
    </subcellularLocation>
</comment>
<evidence type="ECO:0000256" key="5">
    <source>
        <dbReference type="ARBA" id="ARBA00023134"/>
    </source>
</evidence>
<sequence length="599" mass="63143">MYVVATAGHVDHGKSTLIRSLTGIEPDRWAEEKRRGLTIDLGFAWTTTPSGADVAFVDVPGHERFLGNMLAGLGPAPVVCFVVAADEGWRAQSAEHRDAIRALGIERGVVAITRADLAPDRVAAVGEQTRHELVDTGLRDAPIVPVSARTGDGVVELVTALDEVLSSAPKPLLDSRIRLWVDRSFTIKGAGTVVTGTLAAGALSTGDRLSLLGAHEPVEVSVRGLQQHGGSVDTVTPVSRVAVNLRGVPADAVHRGDALVTPRAWQLARSVDVRRGSGPALSDLPEQTTVHLGTLAVPARLRPFGENAARVTFEQAVPLAVRDRMILRDSGSRQLAGVQAIDVDPPALARRGAGRRRGEQLATLVSGGDVLVEVTRRRAVSRAYLEHLGVAVPETPTAGVVVRGDWLIDEGAFAEWASALRDTVTADKSRNPLSAGLSRGAAIDALELPDPALLDVVAAAAGVTQQDAALTHAGDADDLGPVESAVTTLENRLRVSPFAAPEADELAALGLDNRALAAAERVGRLIRLRDGIVLLPTAPALAMRELSRLPEVFTTSDARVALGTTRRVAIPLLEHLDERGWTRRVDAGHRTVVRAGVGG</sequence>
<feature type="domain" description="Tr-type G" evidence="8">
    <location>
        <begin position="1"/>
        <end position="170"/>
    </location>
</feature>
<dbReference type="Gene3D" id="2.40.30.10">
    <property type="entry name" value="Translation factors"/>
    <property type="match status" value="1"/>
</dbReference>
<organism evidence="9 10">
    <name type="scientific">Flexivirga alba</name>
    <dbReference type="NCBI Taxonomy" id="702742"/>
    <lineage>
        <taxon>Bacteria</taxon>
        <taxon>Bacillati</taxon>
        <taxon>Actinomycetota</taxon>
        <taxon>Actinomycetes</taxon>
        <taxon>Micrococcales</taxon>
        <taxon>Dermacoccaceae</taxon>
        <taxon>Flexivirga</taxon>
    </lineage>
</organism>
<evidence type="ECO:0000256" key="2">
    <source>
        <dbReference type="ARBA" id="ARBA00015953"/>
    </source>
</evidence>
<dbReference type="PANTHER" id="PTHR43721">
    <property type="entry name" value="ELONGATION FACTOR TU-RELATED"/>
    <property type="match status" value="1"/>
</dbReference>
<evidence type="ECO:0000313" key="9">
    <source>
        <dbReference type="EMBL" id="MFC6704370.1"/>
    </source>
</evidence>
<evidence type="ECO:0000259" key="8">
    <source>
        <dbReference type="PROSITE" id="PS51722"/>
    </source>
</evidence>
<dbReference type="SUPFAM" id="SSF50447">
    <property type="entry name" value="Translation proteins"/>
    <property type="match status" value="1"/>
</dbReference>
<keyword evidence="5" id="KW-0547">Nucleotide-binding</keyword>
<dbReference type="SUPFAM" id="SSF52540">
    <property type="entry name" value="P-loop containing nucleoside triphosphate hydrolases"/>
    <property type="match status" value="1"/>
</dbReference>
<dbReference type="PANTHER" id="PTHR43721:SF22">
    <property type="entry name" value="ELONGATION FACTOR TU, MITOCHONDRIAL"/>
    <property type="match status" value="1"/>
</dbReference>
<name>A0ABW2AC82_9MICO</name>
<dbReference type="Gene3D" id="1.10.10.10">
    <property type="entry name" value="Winged helix-like DNA-binding domain superfamily/Winged helix DNA-binding domain"/>
    <property type="match status" value="1"/>
</dbReference>
<evidence type="ECO:0000256" key="1">
    <source>
        <dbReference type="ARBA" id="ARBA00004496"/>
    </source>
</evidence>
<comment type="function">
    <text evidence="6">Translation factor necessary for the incorporation of selenocysteine into proteins. It probably replaces EF-Tu for the insertion of selenocysteine directed by the UGA codon. SelB binds GTP and GDP.</text>
</comment>
<evidence type="ECO:0000313" key="10">
    <source>
        <dbReference type="Proteomes" id="UP001596298"/>
    </source>
</evidence>
<dbReference type="NCBIfam" id="TIGR00475">
    <property type="entry name" value="selB"/>
    <property type="match status" value="1"/>
</dbReference>
<keyword evidence="9" id="KW-0251">Elongation factor</keyword>
<dbReference type="InterPro" id="IPR050055">
    <property type="entry name" value="EF-Tu_GTPase"/>
</dbReference>
<keyword evidence="10" id="KW-1185">Reference proteome</keyword>